<dbReference type="Pfam" id="PF00067">
    <property type="entry name" value="p450"/>
    <property type="match status" value="1"/>
</dbReference>
<evidence type="ECO:0000256" key="1">
    <source>
        <dbReference type="ARBA" id="ARBA00010617"/>
    </source>
</evidence>
<accession>A0ABV1K9V6</accession>
<evidence type="ECO:0000256" key="3">
    <source>
        <dbReference type="SAM" id="MobiDB-lite"/>
    </source>
</evidence>
<sequence>MHTCDPADPRSRPAPPPFDPGDPAFLADPYPVYAALRDAGPVHPHPALGLPVAVTHAACSAVLRDRGLGRIWSDARPETELATFNLLHRNSLLEREGEPHTRLRRLVASAFARGHTERLAPLVRARAEGLVGRLAARVRDGEPTDLIELVAEPLPVAVIADLLGVPDDRREPLRAWSDAIVRMYEPPESGTRGAVRRRAAEDASAEFVAMLRELAADRTGSPTGTGPDLIRDLVAVRDDEAAGARISADELVGTAALLLMAGHEATVNVIGNGVHTLLRHPAQWRRLRDDESLLPTAVEELIRFDAPLQLFERTALADTAVAGHPVPAGTRIGALLGAAGRDPAVFDDADTPDVGRSPNPHLGFGAGVHYCLGAPLARLEISEVLRALLRALPDAAVHGSPTRRPRFVMRGWTELRLSTD</sequence>
<dbReference type="InterPro" id="IPR017972">
    <property type="entry name" value="Cyt_P450_CS"/>
</dbReference>
<dbReference type="Gene3D" id="1.10.630.10">
    <property type="entry name" value="Cytochrome P450"/>
    <property type="match status" value="1"/>
</dbReference>
<feature type="compositionally biased region" description="Basic and acidic residues" evidence="3">
    <location>
        <begin position="1"/>
        <end position="11"/>
    </location>
</feature>
<dbReference type="InterPro" id="IPR036396">
    <property type="entry name" value="Cyt_P450_sf"/>
</dbReference>
<dbReference type="PANTHER" id="PTHR46696">
    <property type="entry name" value="P450, PUTATIVE (EUROFUNG)-RELATED"/>
    <property type="match status" value="1"/>
</dbReference>
<keyword evidence="2" id="KW-0408">Iron</keyword>
<evidence type="ECO:0000256" key="2">
    <source>
        <dbReference type="RuleBase" id="RU000461"/>
    </source>
</evidence>
<dbReference type="CDD" id="cd20625">
    <property type="entry name" value="CYP164-like"/>
    <property type="match status" value="1"/>
</dbReference>
<proteinExistence type="inferred from homology"/>
<keyword evidence="2" id="KW-0349">Heme</keyword>
<dbReference type="InterPro" id="IPR002397">
    <property type="entry name" value="Cyt_P450_B"/>
</dbReference>
<dbReference type="SUPFAM" id="SSF48264">
    <property type="entry name" value="Cytochrome P450"/>
    <property type="match status" value="1"/>
</dbReference>
<feature type="region of interest" description="Disordered" evidence="3">
    <location>
        <begin position="1"/>
        <end position="22"/>
    </location>
</feature>
<keyword evidence="2" id="KW-0560">Oxidoreductase</keyword>
<gene>
    <name evidence="4" type="ORF">WIS52_12350</name>
</gene>
<name>A0ABV1K9V6_9PSEU</name>
<dbReference type="PROSITE" id="PS00086">
    <property type="entry name" value="CYTOCHROME_P450"/>
    <property type="match status" value="1"/>
</dbReference>
<comment type="caution">
    <text evidence="4">The sequence shown here is derived from an EMBL/GenBank/DDBJ whole genome shotgun (WGS) entry which is preliminary data.</text>
</comment>
<protein>
    <submittedName>
        <fullName evidence="4">Cytochrome P450</fullName>
    </submittedName>
</protein>
<dbReference type="InterPro" id="IPR001128">
    <property type="entry name" value="Cyt_P450"/>
</dbReference>
<evidence type="ECO:0000313" key="4">
    <source>
        <dbReference type="EMBL" id="MEQ3551264.1"/>
    </source>
</evidence>
<comment type="similarity">
    <text evidence="1 2">Belongs to the cytochrome P450 family.</text>
</comment>
<dbReference type="Proteomes" id="UP001494902">
    <property type="component" value="Unassembled WGS sequence"/>
</dbReference>
<reference evidence="4 5" key="1">
    <citation type="submission" date="2024-03" db="EMBL/GenBank/DDBJ databases">
        <title>Draft genome sequence of Pseudonocardia nematodicida JCM 31783.</title>
        <authorList>
            <person name="Butdee W."/>
            <person name="Duangmal K."/>
        </authorList>
    </citation>
    <scope>NUCLEOTIDE SEQUENCE [LARGE SCALE GENOMIC DNA]</scope>
    <source>
        <strain evidence="4 5">JCM 31783</strain>
    </source>
</reference>
<dbReference type="PRINTS" id="PR00359">
    <property type="entry name" value="BP450"/>
</dbReference>
<dbReference type="RefSeq" id="WP_349298328.1">
    <property type="nucleotide sequence ID" value="NZ_JBEDNQ010000004.1"/>
</dbReference>
<evidence type="ECO:0000313" key="5">
    <source>
        <dbReference type="Proteomes" id="UP001494902"/>
    </source>
</evidence>
<keyword evidence="5" id="KW-1185">Reference proteome</keyword>
<dbReference type="PANTHER" id="PTHR46696:SF1">
    <property type="entry name" value="CYTOCHROME P450 YJIB-RELATED"/>
    <property type="match status" value="1"/>
</dbReference>
<organism evidence="4 5">
    <name type="scientific">Pseudonocardia nematodicida</name>
    <dbReference type="NCBI Taxonomy" id="1206997"/>
    <lineage>
        <taxon>Bacteria</taxon>
        <taxon>Bacillati</taxon>
        <taxon>Actinomycetota</taxon>
        <taxon>Actinomycetes</taxon>
        <taxon>Pseudonocardiales</taxon>
        <taxon>Pseudonocardiaceae</taxon>
        <taxon>Pseudonocardia</taxon>
    </lineage>
</organism>
<dbReference type="EMBL" id="JBEDNQ010000004">
    <property type="protein sequence ID" value="MEQ3551264.1"/>
    <property type="molecule type" value="Genomic_DNA"/>
</dbReference>
<keyword evidence="2" id="KW-0479">Metal-binding</keyword>
<keyword evidence="2" id="KW-0503">Monooxygenase</keyword>